<dbReference type="InterPro" id="IPR011990">
    <property type="entry name" value="TPR-like_helical_dom_sf"/>
</dbReference>
<dbReference type="EMBL" id="SSMQ01000019">
    <property type="protein sequence ID" value="TKD06486.1"/>
    <property type="molecule type" value="Genomic_DNA"/>
</dbReference>
<feature type="compositionally biased region" description="Basic and acidic residues" evidence="8">
    <location>
        <begin position="447"/>
        <end position="461"/>
    </location>
</feature>
<evidence type="ECO:0000256" key="5">
    <source>
        <dbReference type="ARBA" id="ARBA00022692"/>
    </source>
</evidence>
<feature type="transmembrane region" description="Helical" evidence="9">
    <location>
        <begin position="314"/>
        <end position="331"/>
    </location>
</feature>
<feature type="transmembrane region" description="Helical" evidence="9">
    <location>
        <begin position="106"/>
        <end position="126"/>
    </location>
</feature>
<comment type="caution">
    <text evidence="11">The sequence shown here is derived from an EMBL/GenBank/DDBJ whole genome shotgun (WGS) entry which is preliminary data.</text>
</comment>
<feature type="transmembrane region" description="Helical" evidence="9">
    <location>
        <begin position="477"/>
        <end position="496"/>
    </location>
</feature>
<feature type="domain" description="Glycosyltransferase RgtA/B/C/D-like" evidence="10">
    <location>
        <begin position="104"/>
        <end position="239"/>
    </location>
</feature>
<feature type="transmembrane region" description="Helical" evidence="9">
    <location>
        <begin position="337"/>
        <end position="358"/>
    </location>
</feature>
<dbReference type="PANTHER" id="PTHR33908:SF11">
    <property type="entry name" value="MEMBRANE PROTEIN"/>
    <property type="match status" value="1"/>
</dbReference>
<keyword evidence="5 9" id="KW-0812">Transmembrane</keyword>
<dbReference type="Gene3D" id="1.25.40.10">
    <property type="entry name" value="Tetratricopeptide repeat domain"/>
    <property type="match status" value="2"/>
</dbReference>
<evidence type="ECO:0000256" key="3">
    <source>
        <dbReference type="ARBA" id="ARBA00022676"/>
    </source>
</evidence>
<evidence type="ECO:0000256" key="8">
    <source>
        <dbReference type="SAM" id="MobiDB-lite"/>
    </source>
</evidence>
<dbReference type="Pfam" id="PF13432">
    <property type="entry name" value="TPR_16"/>
    <property type="match status" value="1"/>
</dbReference>
<keyword evidence="12" id="KW-1185">Reference proteome</keyword>
<evidence type="ECO:0000256" key="2">
    <source>
        <dbReference type="ARBA" id="ARBA00022475"/>
    </source>
</evidence>
<dbReference type="AlphaFoldDB" id="A0A4U1JAY9"/>
<evidence type="ECO:0000256" key="6">
    <source>
        <dbReference type="ARBA" id="ARBA00022989"/>
    </source>
</evidence>
<reference evidence="11 12" key="1">
    <citation type="submission" date="2019-04" db="EMBL/GenBank/DDBJ databases">
        <authorList>
            <person name="Li Y."/>
            <person name="Wang J."/>
        </authorList>
    </citation>
    <scope>NUCLEOTIDE SEQUENCE [LARGE SCALE GENOMIC DNA]</scope>
    <source>
        <strain evidence="11 12">DSM 14668</strain>
    </source>
</reference>
<evidence type="ECO:0000259" key="10">
    <source>
        <dbReference type="Pfam" id="PF13231"/>
    </source>
</evidence>
<feature type="transmembrane region" description="Helical" evidence="9">
    <location>
        <begin position="12"/>
        <end position="34"/>
    </location>
</feature>
<evidence type="ECO:0000256" key="1">
    <source>
        <dbReference type="ARBA" id="ARBA00004651"/>
    </source>
</evidence>
<name>A0A4U1JAY9_9BACT</name>
<dbReference type="GO" id="GO:0009103">
    <property type="term" value="P:lipopolysaccharide biosynthetic process"/>
    <property type="evidence" value="ECO:0007669"/>
    <property type="project" value="UniProtKB-ARBA"/>
</dbReference>
<dbReference type="SUPFAM" id="SSF48452">
    <property type="entry name" value="TPR-like"/>
    <property type="match status" value="1"/>
</dbReference>
<protein>
    <submittedName>
        <fullName evidence="11">Tetratricopeptide repeat protein</fullName>
    </submittedName>
</protein>
<dbReference type="InterPro" id="IPR038731">
    <property type="entry name" value="RgtA/B/C-like"/>
</dbReference>
<dbReference type="Pfam" id="PF14559">
    <property type="entry name" value="TPR_19"/>
    <property type="match status" value="1"/>
</dbReference>
<dbReference type="OrthoDB" id="1524733at2"/>
<dbReference type="GO" id="GO:0005886">
    <property type="term" value="C:plasma membrane"/>
    <property type="evidence" value="ECO:0007669"/>
    <property type="project" value="UniProtKB-SubCell"/>
</dbReference>
<keyword evidence="3" id="KW-0328">Glycosyltransferase</keyword>
<keyword evidence="6 9" id="KW-1133">Transmembrane helix</keyword>
<dbReference type="Proteomes" id="UP000309215">
    <property type="component" value="Unassembled WGS sequence"/>
</dbReference>
<proteinExistence type="predicted"/>
<evidence type="ECO:0000256" key="4">
    <source>
        <dbReference type="ARBA" id="ARBA00022679"/>
    </source>
</evidence>
<feature type="transmembrane region" description="Helical" evidence="9">
    <location>
        <begin position="417"/>
        <end position="436"/>
    </location>
</feature>
<dbReference type="GO" id="GO:0016763">
    <property type="term" value="F:pentosyltransferase activity"/>
    <property type="evidence" value="ECO:0007669"/>
    <property type="project" value="TreeGrafter"/>
</dbReference>
<evidence type="ECO:0000313" key="12">
    <source>
        <dbReference type="Proteomes" id="UP000309215"/>
    </source>
</evidence>
<feature type="transmembrane region" description="Helical" evidence="9">
    <location>
        <begin position="365"/>
        <end position="383"/>
    </location>
</feature>
<feature type="transmembrane region" description="Helical" evidence="9">
    <location>
        <begin position="283"/>
        <end position="302"/>
    </location>
</feature>
<keyword evidence="2" id="KW-1003">Cell membrane</keyword>
<dbReference type="InterPro" id="IPR050297">
    <property type="entry name" value="LipidA_mod_glycosyltrf_83"/>
</dbReference>
<evidence type="ECO:0000313" key="11">
    <source>
        <dbReference type="EMBL" id="TKD06486.1"/>
    </source>
</evidence>
<comment type="subcellular location">
    <subcellularLocation>
        <location evidence="1">Cell membrane</location>
        <topology evidence="1">Multi-pass membrane protein</topology>
    </subcellularLocation>
</comment>
<organism evidence="11 12">
    <name type="scientific">Polyangium fumosum</name>
    <dbReference type="NCBI Taxonomy" id="889272"/>
    <lineage>
        <taxon>Bacteria</taxon>
        <taxon>Pseudomonadati</taxon>
        <taxon>Myxococcota</taxon>
        <taxon>Polyangia</taxon>
        <taxon>Polyangiales</taxon>
        <taxon>Polyangiaceae</taxon>
        <taxon>Polyangium</taxon>
    </lineage>
</organism>
<dbReference type="PANTHER" id="PTHR33908">
    <property type="entry name" value="MANNOSYLTRANSFERASE YKCB-RELATED"/>
    <property type="match status" value="1"/>
</dbReference>
<keyword evidence="7 9" id="KW-0472">Membrane</keyword>
<dbReference type="Pfam" id="PF13231">
    <property type="entry name" value="PMT_2"/>
    <property type="match status" value="1"/>
</dbReference>
<dbReference type="RefSeq" id="WP_136930626.1">
    <property type="nucleotide sequence ID" value="NZ_SSMQ01000019.1"/>
</dbReference>
<keyword evidence="4" id="KW-0808">Transferase</keyword>
<feature type="region of interest" description="Disordered" evidence="8">
    <location>
        <begin position="445"/>
        <end position="467"/>
    </location>
</feature>
<evidence type="ECO:0000256" key="9">
    <source>
        <dbReference type="SAM" id="Phobius"/>
    </source>
</evidence>
<evidence type="ECO:0000256" key="7">
    <source>
        <dbReference type="ARBA" id="ARBA00023136"/>
    </source>
</evidence>
<sequence length="711" mass="75792">MILRSFGAALVTFVRTYAVLLGLVGLGAALRILWNDAASYAPADEAYYVSSTQFLLREGWSAYPRLVAAHLERADLAASPTPLRWGYFVMTSLACAADAPCDGRAFAWLSTIAGIVSIVFTYLLGARLVGPRAGLVAAALTVTSPLQLALSRRALQDEVHCAVFLAAAWALVRLFQDERPSSLRVRLRPMALFVLLATLAFAVKEAFVFPYAALAAATVFASRLRIRAAEALLFLAPPLLFFAGFVLLGRDGSAFFDLLRVTQASFLGDYSIQYQGGPPHRPLFDLFVLAPIVCVLATFALARLAERPRDDRGARWLVAFLLVSLAAFAGLPKNLRFLVVLDPILRLLAAWALVTFPWAGRARGAAFVAAWVIPSAVLELALFHETFITFRTYDPTTYDVLRALGALPGPAARAGAGAFPLVFFAALGALLVGLVVRRKVAVTEPETNAKSRDEEASEKPAAKAAARAPKEADGPSFVVFWLGAVVVGVLAIVIAWKASSPLPAGKPGGAVLPAVPPSPRAAAPRSPGAQPDPMNLGLAALYTQNDPVLAAARFREVLAQNPDHYGATYQLATALEQAGEPRGARPLWAKMAAMADGIGDTKTAEHARARTAAIDAQLNTLSLDDPTASMQLGLDALYNRKNPEAAAAHFRAVLAHHPDHYGATFQLATALDQAGRPAEARPLWTKMLGMAEGIGDTKTAEAARARLSQKP</sequence>
<feature type="transmembrane region" description="Helical" evidence="9">
    <location>
        <begin position="157"/>
        <end position="175"/>
    </location>
</feature>
<feature type="transmembrane region" description="Helical" evidence="9">
    <location>
        <begin position="187"/>
        <end position="203"/>
    </location>
</feature>
<feature type="transmembrane region" description="Helical" evidence="9">
    <location>
        <begin position="231"/>
        <end position="249"/>
    </location>
</feature>
<gene>
    <name evidence="11" type="ORF">E8A74_19940</name>
</gene>
<accession>A0A4U1JAY9</accession>